<sequence>FEVFSSLVSVSFSRHKRSSRLEHKAGRHSNRTQLSSGYFKDNCSNCGTIETIGVSLISSPIQEAGRLQKSVFSFYSSFSLDIDCSAMFVLVIEKDATFQKILSSSLYRDFNPCLFLTAKGYPDLATRSFLSMLCDKYPALPVYALVDADPHGIGIYLNYKYGSQVSLLSPSLTV</sequence>
<dbReference type="AlphaFoldDB" id="A0A183SND3"/>
<name>A0A183SND3_SCHSO</name>
<dbReference type="PRINTS" id="PR01550">
    <property type="entry name" value="TOP6AFAMILY"/>
</dbReference>
<dbReference type="PANTHER" id="PTHR10848">
    <property type="entry name" value="MEIOTIC RECOMBINATION PROTEIN SPO11"/>
    <property type="match status" value="1"/>
</dbReference>
<dbReference type="GO" id="GO:0003918">
    <property type="term" value="F:DNA topoisomerase type II (double strand cut, ATP-hydrolyzing) activity"/>
    <property type="evidence" value="ECO:0007669"/>
    <property type="project" value="InterPro"/>
</dbReference>
<proteinExistence type="predicted"/>
<dbReference type="GO" id="GO:0000228">
    <property type="term" value="C:nuclear chromosome"/>
    <property type="evidence" value="ECO:0007669"/>
    <property type="project" value="TreeGrafter"/>
</dbReference>
<dbReference type="OrthoDB" id="5377392at2759"/>
<evidence type="ECO:0000313" key="3">
    <source>
        <dbReference type="Proteomes" id="UP000275846"/>
    </source>
</evidence>
<dbReference type="WBParaSite" id="SSLN_0000591801-mRNA-1">
    <property type="protein sequence ID" value="SSLN_0000591801-mRNA-1"/>
    <property type="gene ID" value="SSLN_0000591801"/>
</dbReference>
<dbReference type="GO" id="GO:0000706">
    <property type="term" value="P:meiotic DNA double-strand break processing"/>
    <property type="evidence" value="ECO:0007669"/>
    <property type="project" value="TreeGrafter"/>
</dbReference>
<dbReference type="SUPFAM" id="SSF56726">
    <property type="entry name" value="DNA topoisomerase IV, alpha subunit"/>
    <property type="match status" value="1"/>
</dbReference>
<dbReference type="GO" id="GO:0042138">
    <property type="term" value="P:meiotic DNA double-strand break formation"/>
    <property type="evidence" value="ECO:0007669"/>
    <property type="project" value="TreeGrafter"/>
</dbReference>
<evidence type="ECO:0000313" key="2">
    <source>
        <dbReference type="EMBL" id="VDL92116.1"/>
    </source>
</evidence>
<accession>A0A183SND3</accession>
<dbReference type="Pfam" id="PF21180">
    <property type="entry name" value="TOP6A-Spo11_Toprim"/>
    <property type="match status" value="1"/>
</dbReference>
<dbReference type="InterPro" id="IPR002815">
    <property type="entry name" value="Spo11/TopoVI_A"/>
</dbReference>
<dbReference type="STRING" id="70667.A0A183SND3"/>
<dbReference type="CDD" id="cd00223">
    <property type="entry name" value="TOPRIM_TopoIIB_SPO"/>
    <property type="match status" value="1"/>
</dbReference>
<gene>
    <name evidence="2" type="ORF">SSLN_LOCUS5731</name>
</gene>
<evidence type="ECO:0000259" key="1">
    <source>
        <dbReference type="Pfam" id="PF21180"/>
    </source>
</evidence>
<dbReference type="Gene3D" id="3.40.1360.10">
    <property type="match status" value="1"/>
</dbReference>
<organism evidence="4">
    <name type="scientific">Schistocephalus solidus</name>
    <name type="common">Tapeworm</name>
    <dbReference type="NCBI Taxonomy" id="70667"/>
    <lineage>
        <taxon>Eukaryota</taxon>
        <taxon>Metazoa</taxon>
        <taxon>Spiralia</taxon>
        <taxon>Lophotrochozoa</taxon>
        <taxon>Platyhelminthes</taxon>
        <taxon>Cestoda</taxon>
        <taxon>Eucestoda</taxon>
        <taxon>Diphyllobothriidea</taxon>
        <taxon>Diphyllobothriidae</taxon>
        <taxon>Schistocephalus</taxon>
    </lineage>
</organism>
<dbReference type="GO" id="GO:0003677">
    <property type="term" value="F:DNA binding"/>
    <property type="evidence" value="ECO:0007669"/>
    <property type="project" value="InterPro"/>
</dbReference>
<protein>
    <submittedName>
        <fullName evidence="4">TP6A_N domain-containing protein</fullName>
    </submittedName>
</protein>
<dbReference type="EMBL" id="UYSU01033380">
    <property type="protein sequence ID" value="VDL92116.1"/>
    <property type="molecule type" value="Genomic_DNA"/>
</dbReference>
<dbReference type="InterPro" id="IPR036078">
    <property type="entry name" value="Spo11/TopoVI_A_sf"/>
</dbReference>
<reference evidence="4" key="1">
    <citation type="submission" date="2016-06" db="UniProtKB">
        <authorList>
            <consortium name="WormBaseParasite"/>
        </authorList>
    </citation>
    <scope>IDENTIFICATION</scope>
</reference>
<dbReference type="PANTHER" id="PTHR10848:SF0">
    <property type="entry name" value="MEIOTIC RECOMBINATION PROTEIN SPO11"/>
    <property type="match status" value="1"/>
</dbReference>
<evidence type="ECO:0000313" key="4">
    <source>
        <dbReference type="WBParaSite" id="SSLN_0000591801-mRNA-1"/>
    </source>
</evidence>
<keyword evidence="3" id="KW-1185">Reference proteome</keyword>
<dbReference type="Proteomes" id="UP000275846">
    <property type="component" value="Unassembled WGS sequence"/>
</dbReference>
<reference evidence="2 3" key="2">
    <citation type="submission" date="2018-11" db="EMBL/GenBank/DDBJ databases">
        <authorList>
            <consortium name="Pathogen Informatics"/>
        </authorList>
    </citation>
    <scope>NUCLEOTIDE SEQUENCE [LARGE SCALE GENOMIC DNA]</scope>
    <source>
        <strain evidence="2 3">NST_G2</strain>
    </source>
</reference>
<dbReference type="GO" id="GO:0007131">
    <property type="term" value="P:reciprocal meiotic recombination"/>
    <property type="evidence" value="ECO:0007669"/>
    <property type="project" value="TreeGrafter"/>
</dbReference>
<feature type="domain" description="Topoisomerase 6 subunit A/Spo11 TOPRIM" evidence="1">
    <location>
        <begin position="88"/>
        <end position="165"/>
    </location>
</feature>
<dbReference type="InterPro" id="IPR034136">
    <property type="entry name" value="TOPRIM_Topo6A/Spo11"/>
</dbReference>